<proteinExistence type="inferred from homology"/>
<feature type="binding site" evidence="4">
    <location>
        <begin position="81"/>
        <end position="85"/>
    </location>
    <ligand>
        <name>NADP(+)</name>
        <dbReference type="ChEBI" id="CHEBI:58349"/>
    </ligand>
</feature>
<dbReference type="Pfam" id="PF01370">
    <property type="entry name" value="Epimerase"/>
    <property type="match status" value="1"/>
</dbReference>
<dbReference type="AlphaFoldDB" id="A0AB39KT25"/>
<sequence length="335" mass="37717">MSAPRRIIFVTGGAGFIGSNIVGRLAQDPSLDVVVCDRLREADTGKWRNIAKHPIGDFVHPDNMWEWLDKRWRDVEAVVHMGAVSSTTEPDADKIIHANFTLSRDLFRWCADHQRRFIYASSAATYGDGSQGFEDKDDYQSLTALRPLNTYGWSKALFDQFAARQAARDYAPPQWVGLKFFNVYGPNEEHKGGMKSVVAQIWPKVVHGDTVRLFKSHNPDYADGGQLRDFVYVRDVADVVEWLTQSPQVNGVYNLGSGQARSFKDLAEATFKAAGKTPKIEYFDMPPGLRGKYQYYTQASMERLKAAGYAKPFSTLEEGVTDYVQSYLSQPDPYA</sequence>
<evidence type="ECO:0000256" key="3">
    <source>
        <dbReference type="ARBA" id="ARBA00023277"/>
    </source>
</evidence>
<organism evidence="6">
    <name type="scientific">Caulobacter sp. 73W</name>
    <dbReference type="NCBI Taxonomy" id="3161137"/>
    <lineage>
        <taxon>Bacteria</taxon>
        <taxon>Pseudomonadati</taxon>
        <taxon>Pseudomonadota</taxon>
        <taxon>Alphaproteobacteria</taxon>
        <taxon>Caulobacterales</taxon>
        <taxon>Caulobacteraceae</taxon>
        <taxon>Caulobacter</taxon>
    </lineage>
</organism>
<feature type="binding site" evidence="4">
    <location>
        <position position="191"/>
    </location>
    <ligand>
        <name>NADP(+)</name>
        <dbReference type="ChEBI" id="CHEBI:58349"/>
    </ligand>
</feature>
<feature type="binding site" evidence="4">
    <location>
        <position position="183"/>
    </location>
    <ligand>
        <name>NADP(+)</name>
        <dbReference type="ChEBI" id="CHEBI:58349"/>
    </ligand>
</feature>
<dbReference type="Gene3D" id="3.90.25.10">
    <property type="entry name" value="UDP-galactose 4-epimerase, domain 1"/>
    <property type="match status" value="1"/>
</dbReference>
<feature type="binding site" evidence="4">
    <location>
        <begin position="37"/>
        <end position="38"/>
    </location>
    <ligand>
        <name>NADP(+)</name>
        <dbReference type="ChEBI" id="CHEBI:58349"/>
    </ligand>
</feature>
<dbReference type="InterPro" id="IPR001509">
    <property type="entry name" value="Epimerase_deHydtase"/>
</dbReference>
<dbReference type="GO" id="GO:0008712">
    <property type="term" value="F:ADP-glyceromanno-heptose 6-epimerase activity"/>
    <property type="evidence" value="ECO:0007669"/>
    <property type="project" value="UniProtKB-UniRule"/>
</dbReference>
<reference evidence="6" key="1">
    <citation type="submission" date="2024-06" db="EMBL/GenBank/DDBJ databases">
        <title>Caulobacter inopinatus, sp. nov.</title>
        <authorList>
            <person name="Donachie S.P."/>
        </authorList>
    </citation>
    <scope>NUCLEOTIDE SEQUENCE</scope>
    <source>
        <strain evidence="6">73W</strain>
    </source>
</reference>
<keyword evidence="2 4" id="KW-0413">Isomerase</keyword>
<dbReference type="EMBL" id="CP158375">
    <property type="protein sequence ID" value="XDO96765.1"/>
    <property type="molecule type" value="Genomic_DNA"/>
</dbReference>
<evidence type="ECO:0000256" key="4">
    <source>
        <dbReference type="HAMAP-Rule" id="MF_01601"/>
    </source>
</evidence>
<comment type="pathway">
    <text evidence="4">Nucleotide-sugar biosynthesis; ADP-L-glycero-beta-D-manno-heptose biosynthesis; ADP-L-glycero-beta-D-manno-heptose from D-glycero-beta-D-manno-heptose 7-phosphate: step 4/4.</text>
</comment>
<dbReference type="PANTHER" id="PTHR43103">
    <property type="entry name" value="NUCLEOSIDE-DIPHOSPHATE-SUGAR EPIMERASE"/>
    <property type="match status" value="1"/>
</dbReference>
<evidence type="ECO:0000256" key="1">
    <source>
        <dbReference type="ARBA" id="ARBA00022857"/>
    </source>
</evidence>
<comment type="catalytic activity">
    <reaction evidence="4">
        <text>ADP-D-glycero-beta-D-manno-heptose = ADP-L-glycero-beta-D-manno-heptose</text>
        <dbReference type="Rhea" id="RHEA:17577"/>
        <dbReference type="ChEBI" id="CHEBI:59967"/>
        <dbReference type="ChEBI" id="CHEBI:61506"/>
        <dbReference type="EC" id="5.1.3.20"/>
    </reaction>
</comment>
<feature type="binding site" evidence="4">
    <location>
        <position position="46"/>
    </location>
    <ligand>
        <name>NADP(+)</name>
        <dbReference type="ChEBI" id="CHEBI:58349"/>
    </ligand>
</feature>
<comment type="domain">
    <text evidence="4">Contains a large N-terminal NADP-binding domain, and a smaller C-terminal substrate-binding domain.</text>
</comment>
<evidence type="ECO:0000313" key="6">
    <source>
        <dbReference type="EMBL" id="XDO96765.1"/>
    </source>
</evidence>
<feature type="binding site" evidence="4">
    <location>
        <position position="200"/>
    </location>
    <ligand>
        <name>substrate</name>
    </ligand>
</feature>
<feature type="binding site" evidence="4">
    <location>
        <position position="293"/>
    </location>
    <ligand>
        <name>substrate</name>
    </ligand>
</feature>
<dbReference type="CDD" id="cd05248">
    <property type="entry name" value="ADP_GME_SDR_e"/>
    <property type="match status" value="1"/>
</dbReference>
<comment type="function">
    <text evidence="4">Catalyzes the interconversion between ADP-D-glycero-beta-D-manno-heptose and ADP-L-glycero-beta-D-manno-heptose via an epimerization at carbon 6 of the heptose.</text>
</comment>
<dbReference type="InterPro" id="IPR036291">
    <property type="entry name" value="NAD(P)-bd_dom_sf"/>
</dbReference>
<dbReference type="PANTHER" id="PTHR43103:SF3">
    <property type="entry name" value="ADP-L-GLYCERO-D-MANNO-HEPTOSE-6-EPIMERASE"/>
    <property type="match status" value="1"/>
</dbReference>
<feature type="binding site" evidence="4">
    <location>
        <position position="228"/>
    </location>
    <ligand>
        <name>substrate</name>
    </ligand>
</feature>
<dbReference type="GO" id="GO:0050661">
    <property type="term" value="F:NADP binding"/>
    <property type="evidence" value="ECO:0007669"/>
    <property type="project" value="InterPro"/>
</dbReference>
<evidence type="ECO:0000259" key="5">
    <source>
        <dbReference type="Pfam" id="PF01370"/>
    </source>
</evidence>
<comment type="caution">
    <text evidence="4">Lacks conserved residue(s) required for the propagation of feature annotation.</text>
</comment>
<dbReference type="EC" id="5.1.3.20" evidence="4"/>
<dbReference type="InterPro" id="IPR011912">
    <property type="entry name" value="Heptose_epim"/>
</dbReference>
<feature type="active site" description="Proton acceptor" evidence="4">
    <location>
        <position position="151"/>
    </location>
</feature>
<comment type="similarity">
    <text evidence="4">Belongs to the NAD(P)-dependent epimerase/dehydratase family. HldD subfamily.</text>
</comment>
<dbReference type="NCBIfam" id="TIGR02197">
    <property type="entry name" value="heptose_epim"/>
    <property type="match status" value="1"/>
</dbReference>
<keyword evidence="1 4" id="KW-0521">NADP</keyword>
<comment type="subunit">
    <text evidence="4">Homopentamer.</text>
</comment>
<feature type="binding site" evidence="4">
    <location>
        <position position="193"/>
    </location>
    <ligand>
        <name>substrate</name>
    </ligand>
</feature>
<dbReference type="SUPFAM" id="SSF51735">
    <property type="entry name" value="NAD(P)-binding Rossmann-fold domains"/>
    <property type="match status" value="1"/>
</dbReference>
<feature type="binding site" evidence="4">
    <location>
        <position position="182"/>
    </location>
    <ligand>
        <name>substrate</name>
    </ligand>
</feature>
<feature type="binding site" evidence="4">
    <location>
        <begin position="214"/>
        <end position="217"/>
    </location>
    <ligand>
        <name>substrate</name>
    </ligand>
</feature>
<protein>
    <recommendedName>
        <fullName evidence="4">ADP-L-glycero-D-manno-heptose-6-epimerase</fullName>
        <ecNumber evidence="4">5.1.3.20</ecNumber>
    </recommendedName>
    <alternativeName>
        <fullName evidence="4">ADP-L-glycero-beta-D-manno-heptose-6-epimerase</fullName>
        <shortName evidence="4">ADP-glyceromanno-heptose 6-epimerase</shortName>
        <shortName evidence="4">ADP-hep 6-epimerase</shortName>
        <shortName evidence="4">AGME</shortName>
    </alternativeName>
</protein>
<dbReference type="GO" id="GO:0005975">
    <property type="term" value="P:carbohydrate metabolic process"/>
    <property type="evidence" value="ECO:0007669"/>
    <property type="project" value="UniProtKB-UniRule"/>
</dbReference>
<feature type="domain" description="NAD-dependent epimerase/dehydratase" evidence="5">
    <location>
        <begin position="8"/>
        <end position="256"/>
    </location>
</feature>
<accession>A0AB39KT25</accession>
<comment type="cofactor">
    <cofactor evidence="4">
        <name>NADP(+)</name>
        <dbReference type="ChEBI" id="CHEBI:58349"/>
    </cofactor>
    <text evidence="4">Binds 1 NADP(+) per subunit.</text>
</comment>
<keyword evidence="3 4" id="KW-0119">Carbohydrate metabolism</keyword>
<feature type="binding site" evidence="4">
    <location>
        <position position="155"/>
    </location>
    <ligand>
        <name>NADP(+)</name>
        <dbReference type="ChEBI" id="CHEBI:58349"/>
    </ligand>
</feature>
<feature type="active site" description="Proton acceptor" evidence="4">
    <location>
        <position position="191"/>
    </location>
</feature>
<dbReference type="HAMAP" id="MF_01601">
    <property type="entry name" value="Heptose_epimerase"/>
    <property type="match status" value="1"/>
</dbReference>
<evidence type="ECO:0000256" key="2">
    <source>
        <dbReference type="ARBA" id="ARBA00023235"/>
    </source>
</evidence>
<name>A0AB39KT25_9CAUL</name>
<dbReference type="RefSeq" id="WP_369059605.1">
    <property type="nucleotide sequence ID" value="NZ_CP158375.1"/>
</dbReference>
<feature type="binding site" evidence="4">
    <location>
        <begin position="16"/>
        <end position="17"/>
    </location>
    <ligand>
        <name>NADP(+)</name>
        <dbReference type="ChEBI" id="CHEBI:58349"/>
    </ligand>
</feature>
<dbReference type="Gene3D" id="3.40.50.720">
    <property type="entry name" value="NAD(P)-binding Rossmann-like Domain"/>
    <property type="match status" value="1"/>
</dbReference>
<gene>
    <name evidence="6" type="primary">rfaD</name>
    <name evidence="4" type="synonym">hldD</name>
    <name evidence="6" type="ORF">ABOZ73_18695</name>
</gene>